<name>A0A972FIC2_9FLAO</name>
<comment type="caution">
    <text evidence="1">The sequence shown here is derived from an EMBL/GenBank/DDBJ whole genome shotgun (WGS) entry which is preliminary data.</text>
</comment>
<organism evidence="1 2">
    <name type="scientific">Flavobacterium silvaticum</name>
    <dbReference type="NCBI Taxonomy" id="1852020"/>
    <lineage>
        <taxon>Bacteria</taxon>
        <taxon>Pseudomonadati</taxon>
        <taxon>Bacteroidota</taxon>
        <taxon>Flavobacteriia</taxon>
        <taxon>Flavobacteriales</taxon>
        <taxon>Flavobacteriaceae</taxon>
        <taxon>Flavobacterium</taxon>
    </lineage>
</organism>
<dbReference type="EMBL" id="JAAMPU010000090">
    <property type="protein sequence ID" value="NMH26529.1"/>
    <property type="molecule type" value="Genomic_DNA"/>
</dbReference>
<gene>
    <name evidence="1" type="ORF">G6047_00660</name>
</gene>
<proteinExistence type="predicted"/>
<accession>A0A972FIC2</accession>
<reference evidence="1" key="1">
    <citation type="submission" date="2020-02" db="EMBL/GenBank/DDBJ databases">
        <title>Flavobacterium sp. genome.</title>
        <authorList>
            <person name="Jung H.S."/>
            <person name="Baek J.H."/>
            <person name="Jeon C.O."/>
        </authorList>
    </citation>
    <scope>NUCLEOTIDE SEQUENCE</scope>
    <source>
        <strain evidence="1">SE-s28</strain>
    </source>
</reference>
<protein>
    <submittedName>
        <fullName evidence="1">Uncharacterized protein</fullName>
    </submittedName>
</protein>
<evidence type="ECO:0000313" key="1">
    <source>
        <dbReference type="EMBL" id="NMH26529.1"/>
    </source>
</evidence>
<sequence>MAAEEKTSFGMKIAMGWGILCLVFGAYKCSQSVMGSDTKETTNTEQAPIEQTVQDNKCYECDGTGVVATYGLGGNATGSKTCPACKGTGKDD</sequence>
<evidence type="ECO:0000313" key="2">
    <source>
        <dbReference type="Proteomes" id="UP000712080"/>
    </source>
</evidence>
<dbReference type="AlphaFoldDB" id="A0A972FIC2"/>
<dbReference type="RefSeq" id="WP_169525428.1">
    <property type="nucleotide sequence ID" value="NZ_JAAMPU010000090.1"/>
</dbReference>
<dbReference type="Proteomes" id="UP000712080">
    <property type="component" value="Unassembled WGS sequence"/>
</dbReference>
<keyword evidence="2" id="KW-1185">Reference proteome</keyword>